<evidence type="ECO:0000313" key="3">
    <source>
        <dbReference type="EMBL" id="AKU99258.1"/>
    </source>
</evidence>
<gene>
    <name evidence="3" type="ORF">AKJ09_05922</name>
</gene>
<feature type="chain" id="PRO_5005466390" description="Outer membrane protein beta-barrel domain-containing protein" evidence="2">
    <location>
        <begin position="20"/>
        <end position="268"/>
    </location>
</feature>
<evidence type="ECO:0000256" key="1">
    <source>
        <dbReference type="SAM" id="MobiDB-lite"/>
    </source>
</evidence>
<feature type="signal peptide" evidence="2">
    <location>
        <begin position="1"/>
        <end position="19"/>
    </location>
</feature>
<evidence type="ECO:0008006" key="5">
    <source>
        <dbReference type="Google" id="ProtNLM"/>
    </source>
</evidence>
<name>A0A0K1Q0G1_9BACT</name>
<dbReference type="Proteomes" id="UP000064967">
    <property type="component" value="Chromosome"/>
</dbReference>
<keyword evidence="2" id="KW-0732">Signal</keyword>
<proteinExistence type="predicted"/>
<keyword evidence="4" id="KW-1185">Reference proteome</keyword>
<evidence type="ECO:0000256" key="2">
    <source>
        <dbReference type="SAM" id="SignalP"/>
    </source>
</evidence>
<sequence length="268" mass="27851">MTAVLAFALSLGLPRVAAAQDAPTAAAPTSAPAAEISASASSSTSPSAAAEAAVSGAPSPDVTPTSKLPAAAEDPTMRKIEHHYRNGVVLGVAPGVGFAGSSGYPNDAKFIGNPDFFSSSPLLVGSSTTIFLQGAFTDYVSFGPMVNIATFENDKWRSTGWAIGFRADAFPLVDLFPTLANMSAYLQAGFGTTELRAKGPYPTADGSQSFLGGGLHHEFRAFRLLGGHAAFGPYVEYDAIFSKPAERHWLTVGLRLAWYGGAVTADKR</sequence>
<reference evidence="3 4" key="1">
    <citation type="submission" date="2015-08" db="EMBL/GenBank/DDBJ databases">
        <authorList>
            <person name="Babu N.S."/>
            <person name="Beckwith C.J."/>
            <person name="Beseler K.G."/>
            <person name="Brison A."/>
            <person name="Carone J.V."/>
            <person name="Caskin T.P."/>
            <person name="Diamond M."/>
            <person name="Durham M.E."/>
            <person name="Foxe J.M."/>
            <person name="Go M."/>
            <person name="Henderson B.A."/>
            <person name="Jones I.B."/>
            <person name="McGettigan J.A."/>
            <person name="Micheletti S.J."/>
            <person name="Nasrallah M.E."/>
            <person name="Ortiz D."/>
            <person name="Piller C.R."/>
            <person name="Privatt S.R."/>
            <person name="Schneider S.L."/>
            <person name="Sharp S."/>
            <person name="Smith T.C."/>
            <person name="Stanton J.D."/>
            <person name="Ullery H.E."/>
            <person name="Wilson R.J."/>
            <person name="Serrano M.G."/>
            <person name="Buck G."/>
            <person name="Lee V."/>
            <person name="Wang Y."/>
            <person name="Carvalho R."/>
            <person name="Voegtly L."/>
            <person name="Shi R."/>
            <person name="Duckworth R."/>
            <person name="Johnson A."/>
            <person name="Loviza R."/>
            <person name="Walstead R."/>
            <person name="Shah Z."/>
            <person name="Kiflezghi M."/>
            <person name="Wade K."/>
            <person name="Ball S.L."/>
            <person name="Bradley K.W."/>
            <person name="Asai D.J."/>
            <person name="Bowman C.A."/>
            <person name="Russell D.A."/>
            <person name="Pope W.H."/>
            <person name="Jacobs-Sera D."/>
            <person name="Hendrix R.W."/>
            <person name="Hatfull G.F."/>
        </authorList>
    </citation>
    <scope>NUCLEOTIDE SEQUENCE [LARGE SCALE GENOMIC DNA]</scope>
    <source>
        <strain evidence="3 4">DSM 27648</strain>
    </source>
</reference>
<dbReference type="STRING" id="1391654.AKJ09_05922"/>
<organism evidence="3 4">
    <name type="scientific">Labilithrix luteola</name>
    <dbReference type="NCBI Taxonomy" id="1391654"/>
    <lineage>
        <taxon>Bacteria</taxon>
        <taxon>Pseudomonadati</taxon>
        <taxon>Myxococcota</taxon>
        <taxon>Polyangia</taxon>
        <taxon>Polyangiales</taxon>
        <taxon>Labilitrichaceae</taxon>
        <taxon>Labilithrix</taxon>
    </lineage>
</organism>
<feature type="region of interest" description="Disordered" evidence="1">
    <location>
        <begin position="19"/>
        <end position="72"/>
    </location>
</feature>
<dbReference type="AlphaFoldDB" id="A0A0K1Q0G1"/>
<protein>
    <recommendedName>
        <fullName evidence="5">Outer membrane protein beta-barrel domain-containing protein</fullName>
    </recommendedName>
</protein>
<dbReference type="RefSeq" id="WP_146650637.1">
    <property type="nucleotide sequence ID" value="NZ_CP012333.1"/>
</dbReference>
<dbReference type="EMBL" id="CP012333">
    <property type="protein sequence ID" value="AKU99258.1"/>
    <property type="molecule type" value="Genomic_DNA"/>
</dbReference>
<evidence type="ECO:0000313" key="4">
    <source>
        <dbReference type="Proteomes" id="UP000064967"/>
    </source>
</evidence>
<accession>A0A0K1Q0G1</accession>
<dbReference type="KEGG" id="llu:AKJ09_05922"/>
<feature type="compositionally biased region" description="Low complexity" evidence="1">
    <location>
        <begin position="19"/>
        <end position="60"/>
    </location>
</feature>